<proteinExistence type="predicted"/>
<evidence type="ECO:0000313" key="3">
    <source>
        <dbReference type="Proteomes" id="UP000237000"/>
    </source>
</evidence>
<protein>
    <submittedName>
        <fullName evidence="2">Uncharacterized protein</fullName>
    </submittedName>
</protein>
<dbReference type="InParanoid" id="A0A2P5FRZ1"/>
<evidence type="ECO:0000256" key="1">
    <source>
        <dbReference type="SAM" id="MobiDB-lite"/>
    </source>
</evidence>
<dbReference type="EMBL" id="JXTC01000012">
    <property type="protein sequence ID" value="POO00550.1"/>
    <property type="molecule type" value="Genomic_DNA"/>
</dbReference>
<reference evidence="3" key="1">
    <citation type="submission" date="2016-06" db="EMBL/GenBank/DDBJ databases">
        <title>Parallel loss of symbiosis genes in relatives of nitrogen-fixing non-legume Parasponia.</title>
        <authorList>
            <person name="Van Velzen R."/>
            <person name="Holmer R."/>
            <person name="Bu F."/>
            <person name="Rutten L."/>
            <person name="Van Zeijl A."/>
            <person name="Liu W."/>
            <person name="Santuari L."/>
            <person name="Cao Q."/>
            <person name="Sharma T."/>
            <person name="Shen D."/>
            <person name="Roswanjaya Y."/>
            <person name="Wardhani T."/>
            <person name="Kalhor M.S."/>
            <person name="Jansen J."/>
            <person name="Van den Hoogen J."/>
            <person name="Gungor B."/>
            <person name="Hartog M."/>
            <person name="Hontelez J."/>
            <person name="Verver J."/>
            <person name="Yang W.-C."/>
            <person name="Schijlen E."/>
            <person name="Repin R."/>
            <person name="Schilthuizen M."/>
            <person name="Schranz E."/>
            <person name="Heidstra R."/>
            <person name="Miyata K."/>
            <person name="Fedorova E."/>
            <person name="Kohlen W."/>
            <person name="Bisseling T."/>
            <person name="Smit S."/>
            <person name="Geurts R."/>
        </authorList>
    </citation>
    <scope>NUCLEOTIDE SEQUENCE [LARGE SCALE GENOMIC DNA]</scope>
    <source>
        <strain evidence="3">cv. RG33-2</strain>
    </source>
</reference>
<dbReference type="AlphaFoldDB" id="A0A2P5FRZ1"/>
<keyword evidence="3" id="KW-1185">Reference proteome</keyword>
<evidence type="ECO:0000313" key="2">
    <source>
        <dbReference type="EMBL" id="POO00550.1"/>
    </source>
</evidence>
<comment type="caution">
    <text evidence="2">The sequence shown here is derived from an EMBL/GenBank/DDBJ whole genome shotgun (WGS) entry which is preliminary data.</text>
</comment>
<sequence>MALGTDGFNEALVTTRGSFVNIVRGSEFLEIGLDDLVVEFFESSGDRGCSSSRNSDVSLASGSSAPHKRGSKGDHDEEWRHSVAPIPAEELTEATDDVDDEMEIALDNGILPPLGDLNLVLEDDNNKVVGDELIDFDIENASVQKQ</sequence>
<organism evidence="2 3">
    <name type="scientific">Trema orientale</name>
    <name type="common">Charcoal tree</name>
    <name type="synonym">Celtis orientalis</name>
    <dbReference type="NCBI Taxonomy" id="63057"/>
    <lineage>
        <taxon>Eukaryota</taxon>
        <taxon>Viridiplantae</taxon>
        <taxon>Streptophyta</taxon>
        <taxon>Embryophyta</taxon>
        <taxon>Tracheophyta</taxon>
        <taxon>Spermatophyta</taxon>
        <taxon>Magnoliopsida</taxon>
        <taxon>eudicotyledons</taxon>
        <taxon>Gunneridae</taxon>
        <taxon>Pentapetalae</taxon>
        <taxon>rosids</taxon>
        <taxon>fabids</taxon>
        <taxon>Rosales</taxon>
        <taxon>Cannabaceae</taxon>
        <taxon>Trema</taxon>
    </lineage>
</organism>
<gene>
    <name evidence="2" type="ORF">TorRG33x02_036240</name>
</gene>
<feature type="compositionally biased region" description="Polar residues" evidence="1">
    <location>
        <begin position="49"/>
        <end position="64"/>
    </location>
</feature>
<feature type="compositionally biased region" description="Basic and acidic residues" evidence="1">
    <location>
        <begin position="71"/>
        <end position="81"/>
    </location>
</feature>
<feature type="region of interest" description="Disordered" evidence="1">
    <location>
        <begin position="44"/>
        <end position="89"/>
    </location>
</feature>
<dbReference type="OrthoDB" id="1911931at2759"/>
<accession>A0A2P5FRZ1</accession>
<dbReference type="Proteomes" id="UP000237000">
    <property type="component" value="Unassembled WGS sequence"/>
</dbReference>
<name>A0A2P5FRZ1_TREOI</name>